<dbReference type="RefSeq" id="WP_044526962.1">
    <property type="nucleotide sequence ID" value="NZ_CP009440.1"/>
</dbReference>
<reference evidence="2 3" key="1">
    <citation type="journal article" date="2015" name="Genome Announc.">
        <title>Genome sequencing of 18 francisella strains to aid in assay development and testing.</title>
        <authorList>
            <person name="Johnson S.L."/>
            <person name="Daligault H.E."/>
            <person name="Davenport K.W."/>
            <person name="Coyne S.R."/>
            <person name="Frey K.G."/>
            <person name="Koroleva G.I."/>
            <person name="Broomall S.M."/>
            <person name="Bishop-Lilly K.A."/>
            <person name="Bruce D.C."/>
            <person name="Chertkov O."/>
            <person name="Freitas T."/>
            <person name="Jaissle J."/>
            <person name="Ladner J.T."/>
            <person name="Rosenzweig C.N."/>
            <person name="Gibbons H.S."/>
            <person name="Palacios G.F."/>
            <person name="Redden C.L."/>
            <person name="Xu Y."/>
            <person name="Minogue T.D."/>
            <person name="Chain P.S."/>
        </authorList>
    </citation>
    <scope>NUCLEOTIDE SEQUENCE [LARGE SCALE GENOMIC DNA]</scope>
    <source>
        <strain evidence="2 3">GA01-2794</strain>
    </source>
</reference>
<gene>
    <name evidence="2" type="ORF">LA55_1950</name>
</gene>
<dbReference type="Pfam" id="PF02518">
    <property type="entry name" value="HATPase_c"/>
    <property type="match status" value="1"/>
</dbReference>
<evidence type="ECO:0000259" key="1">
    <source>
        <dbReference type="PROSITE" id="PS50109"/>
    </source>
</evidence>
<dbReference type="InterPro" id="IPR005467">
    <property type="entry name" value="His_kinase_dom"/>
</dbReference>
<dbReference type="SMART" id="SM00387">
    <property type="entry name" value="HATPase_c"/>
    <property type="match status" value="1"/>
</dbReference>
<name>A0A0B6D763_9GAMM</name>
<dbReference type="InterPro" id="IPR003594">
    <property type="entry name" value="HATPase_dom"/>
</dbReference>
<dbReference type="GO" id="GO:0016301">
    <property type="term" value="F:kinase activity"/>
    <property type="evidence" value="ECO:0007669"/>
    <property type="project" value="UniProtKB-KW"/>
</dbReference>
<proteinExistence type="predicted"/>
<dbReference type="KEGG" id="fpz:LA55_1950"/>
<dbReference type="Gene3D" id="3.30.565.10">
    <property type="entry name" value="Histidine kinase-like ATPase, C-terminal domain"/>
    <property type="match status" value="2"/>
</dbReference>
<organism evidence="2 3">
    <name type="scientific">Francisella philomiragia</name>
    <dbReference type="NCBI Taxonomy" id="28110"/>
    <lineage>
        <taxon>Bacteria</taxon>
        <taxon>Pseudomonadati</taxon>
        <taxon>Pseudomonadota</taxon>
        <taxon>Gammaproteobacteria</taxon>
        <taxon>Thiotrichales</taxon>
        <taxon>Francisellaceae</taxon>
        <taxon>Francisella</taxon>
    </lineage>
</organism>
<dbReference type="InterPro" id="IPR036890">
    <property type="entry name" value="HATPase_C_sf"/>
</dbReference>
<dbReference type="PROSITE" id="PS50109">
    <property type="entry name" value="HIS_KIN"/>
    <property type="match status" value="1"/>
</dbReference>
<dbReference type="EMBL" id="CP009440">
    <property type="protein sequence ID" value="AJI53473.1"/>
    <property type="molecule type" value="Genomic_DNA"/>
</dbReference>
<evidence type="ECO:0000313" key="2">
    <source>
        <dbReference type="EMBL" id="AJI53473.1"/>
    </source>
</evidence>
<dbReference type="Proteomes" id="UP000031830">
    <property type="component" value="Chromosome"/>
</dbReference>
<keyword evidence="2" id="KW-0808">Transferase</keyword>
<evidence type="ECO:0000313" key="3">
    <source>
        <dbReference type="Proteomes" id="UP000031830"/>
    </source>
</evidence>
<accession>A0A0B6D763</accession>
<dbReference type="Pfam" id="PF13589">
    <property type="entry name" value="HATPase_c_3"/>
    <property type="match status" value="1"/>
</dbReference>
<dbReference type="SUPFAM" id="SSF55874">
    <property type="entry name" value="ATPase domain of HSP90 chaperone/DNA topoisomerase II/histidine kinase"/>
    <property type="match status" value="2"/>
</dbReference>
<sequence length="810" mass="94293">MKKEKLSFQVAAKTARLIGRESIASAEGAVIELVKNSYDADSSKCHIYLYSEYDEIPVDLLDDEYNKIKKITLNSDLLDRVYSKSLLGYKLKNNIDKKDKDILESIFSYFNSIIIYDNGEGMSSDIIKTSWMTIGTNFKEISYKSAQGRVRSGAKGIGRFALDRLGRTCKMFTKKAEKQYCQWFVDWEDFEEKETLNQVEAILDNEEFCFKNEIPKIFNIQGDVVEYNSGTLICINNLREFWTKQKINKLFNNLKSLLPPSEEKKFEIFLYSNKYSEGFGKLSYDDYKEYDWKMDVSVKKGIVNFTFYPDEYNKTEFRKNFFHSSEYKQSPIFSEEEYQRGSYSIERTIDNLLPIEPGNRDFEIELNNIGDFDFSFIFMKKTMTAKDQEKYLYKPFVSTHRTEWIKQNGGIKLYRDGVRVRPYGIGQNFDWLKLDQRAAGSPAAPSRKGDWRVRSHQVSGVVHISREKNVYLNDQSNREALIENNSFEIFKKILESCIEKFEEQRSTVASILNEIYKKKNEEELILEESNSLIDGYNEAKEYSREEIETLFKRARIQNNRIEDLELENKLLRVLASSGAMVAAFTHDFQKISDNLLNRHLNLRHALKHIDQTLFSPNFDPFQMIDLMEEQDKKLGSWLSLSINTLKKDRRSKKSINLNTYFRVLKNFWEPMLSERRIVLEAGVEDIYLECYEVDLDSIFYNLITNSCEAFTRIGFKGDKIINITVSELTDRRLEIIYEDSGPGLLGSISQKQDILKALYTTKKDNVGNAIGTGLGMTIVDNSVHEMKGLIEILSFPGRDGFRIKIDLPIR</sequence>
<dbReference type="PANTHER" id="PTHR43065">
    <property type="entry name" value="SENSOR HISTIDINE KINASE"/>
    <property type="match status" value="1"/>
</dbReference>
<dbReference type="AlphaFoldDB" id="A0A0B6D763"/>
<protein>
    <submittedName>
        <fullName evidence="2">Histidine kinase-, DNA gyrase B-, and HSP90-like ATPase family protein</fullName>
    </submittedName>
</protein>
<feature type="domain" description="Histidine kinase" evidence="1">
    <location>
        <begin position="695"/>
        <end position="810"/>
    </location>
</feature>
<dbReference type="OrthoDB" id="9804645at2"/>
<keyword evidence="2" id="KW-0418">Kinase</keyword>